<dbReference type="InterPro" id="IPR036280">
    <property type="entry name" value="Multihaem_cyt_sf"/>
</dbReference>
<evidence type="ECO:0000313" key="5">
    <source>
        <dbReference type="Proteomes" id="UP000015520"/>
    </source>
</evidence>
<dbReference type="EMBL" id="AUPZ01000007">
    <property type="protein sequence ID" value="EQB39619.1"/>
    <property type="molecule type" value="Genomic_DNA"/>
</dbReference>
<dbReference type="OrthoDB" id="9814800at2"/>
<dbReference type="PATRIC" id="fig|1172190.3.peg.1241"/>
<dbReference type="RefSeq" id="WP_021287542.1">
    <property type="nucleotide sequence ID" value="NZ_AUPZ01000007.1"/>
</dbReference>
<dbReference type="Proteomes" id="UP000015520">
    <property type="component" value="Unassembled WGS sequence"/>
</dbReference>
<organism evidence="4 5">
    <name type="scientific">Sulfurimonas hongkongensis</name>
    <dbReference type="NCBI Taxonomy" id="1172190"/>
    <lineage>
        <taxon>Bacteria</taxon>
        <taxon>Pseudomonadati</taxon>
        <taxon>Campylobacterota</taxon>
        <taxon>Epsilonproteobacteria</taxon>
        <taxon>Campylobacterales</taxon>
        <taxon>Sulfurimonadaceae</taxon>
        <taxon>Sulfurimonas</taxon>
    </lineage>
</organism>
<dbReference type="AlphaFoldDB" id="T0KRG4"/>
<dbReference type="InterPro" id="IPR054337">
    <property type="entry name" value="Mtrc-MtrF-like_dom_II/IV"/>
</dbReference>
<proteinExistence type="predicted"/>
<evidence type="ECO:0000256" key="2">
    <source>
        <dbReference type="SAM" id="SignalP"/>
    </source>
</evidence>
<sequence>MKFFLVLVLLVSALYGAKVVEVSQEYQKSQKCKACHLEIVKDWEGSWHAKSHYDKDEYFSKSIEYVARKSRKSSNSVKVQCATCHNPRIAVTDTGIDYEIQVLMELDKNSKVNKAIESSAINEGINCVVCHNIDKIHHDRDDTFRGMDRVSWTKSGLMVGPLEHSTSPYHETEHRDFMDEKSDELCFVCHANDRSIKGLVFTNMQDEYKKQDKACVDCHMGTKTVGVASTLRTQDGHTKKREVREHSFFGAHTENLWINALELDVWQEKDEILIALKNPQPHNIPSGFGSRELIIDIEYMKPGNIVNTKSISLTRHYTRRKGKPTIPHLAQEMSEDISIPANGKKVLKVKKEADTTSVEVKVYYRLVNDEVHSILKLKEAIWSKKFFINSKSLKLKQ</sequence>
<reference evidence="4 5" key="1">
    <citation type="submission" date="2013-07" db="EMBL/GenBank/DDBJ databases">
        <title>Sulfurimonas hongkongensis AST-10 Genome Sequencing.</title>
        <authorList>
            <person name="Cai L."/>
            <person name="Zhang T."/>
        </authorList>
    </citation>
    <scope>NUCLEOTIDE SEQUENCE [LARGE SCALE GENOMIC DNA]</scope>
    <source>
        <strain evidence="4 5">AST-10</strain>
    </source>
</reference>
<feature type="chain" id="PRO_5004579295" description="Outer membrane cytochrome MtrC/MtrF-like domain-containing protein" evidence="2">
    <location>
        <begin position="18"/>
        <end position="397"/>
    </location>
</feature>
<keyword evidence="1 2" id="KW-0732">Signal</keyword>
<dbReference type="Pfam" id="PF22113">
    <property type="entry name" value="Mtrc-MtrF_II-IV_dom"/>
    <property type="match status" value="1"/>
</dbReference>
<dbReference type="STRING" id="1172190.M947_06395"/>
<evidence type="ECO:0000259" key="3">
    <source>
        <dbReference type="Pfam" id="PF22113"/>
    </source>
</evidence>
<name>T0KRG4_9BACT</name>
<feature type="domain" description="Outer membrane cytochrome MtrC/MtrF-like" evidence="3">
    <location>
        <begin position="72"/>
        <end position="228"/>
    </location>
</feature>
<evidence type="ECO:0000256" key="1">
    <source>
        <dbReference type="ARBA" id="ARBA00022729"/>
    </source>
</evidence>
<comment type="caution">
    <text evidence="4">The sequence shown here is derived from an EMBL/GenBank/DDBJ whole genome shotgun (WGS) entry which is preliminary data.</text>
</comment>
<dbReference type="Gene3D" id="1.10.1130.10">
    <property type="entry name" value="Flavocytochrome C3, Chain A"/>
    <property type="match status" value="1"/>
</dbReference>
<protein>
    <recommendedName>
        <fullName evidence="3">Outer membrane cytochrome MtrC/MtrF-like domain-containing protein</fullName>
    </recommendedName>
</protein>
<dbReference type="eggNOG" id="COG4885">
    <property type="taxonomic scope" value="Bacteria"/>
</dbReference>
<evidence type="ECO:0000313" key="4">
    <source>
        <dbReference type="EMBL" id="EQB39619.1"/>
    </source>
</evidence>
<dbReference type="InterPro" id="IPR051829">
    <property type="entry name" value="Multiheme_Cytochr_ET"/>
</dbReference>
<dbReference type="PANTHER" id="PTHR35038:SF8">
    <property type="entry name" value="C-TYPE POLYHEME CYTOCHROME OMCC"/>
    <property type="match status" value="1"/>
</dbReference>
<accession>T0KRG4</accession>
<feature type="signal peptide" evidence="2">
    <location>
        <begin position="1"/>
        <end position="17"/>
    </location>
</feature>
<keyword evidence="5" id="KW-1185">Reference proteome</keyword>
<dbReference type="SUPFAM" id="SSF48695">
    <property type="entry name" value="Multiheme cytochromes"/>
    <property type="match status" value="1"/>
</dbReference>
<gene>
    <name evidence="4" type="ORF">M947_06395</name>
</gene>
<dbReference type="PANTHER" id="PTHR35038">
    <property type="entry name" value="DISSIMILATORY SULFITE REDUCTASE SIRA"/>
    <property type="match status" value="1"/>
</dbReference>